<dbReference type="AlphaFoldDB" id="A0A0M3KBL6"/>
<evidence type="ECO:0000313" key="1">
    <source>
        <dbReference type="EMBL" id="VDK61388.1"/>
    </source>
</evidence>
<dbReference type="Proteomes" id="UP000267096">
    <property type="component" value="Unassembled WGS sequence"/>
</dbReference>
<dbReference type="EMBL" id="UYRR01034547">
    <property type="protein sequence ID" value="VDK61388.1"/>
    <property type="molecule type" value="Genomic_DNA"/>
</dbReference>
<organism evidence="3">
    <name type="scientific">Anisakis simplex</name>
    <name type="common">Herring worm</name>
    <dbReference type="NCBI Taxonomy" id="6269"/>
    <lineage>
        <taxon>Eukaryota</taxon>
        <taxon>Metazoa</taxon>
        <taxon>Ecdysozoa</taxon>
        <taxon>Nematoda</taxon>
        <taxon>Chromadorea</taxon>
        <taxon>Rhabditida</taxon>
        <taxon>Spirurina</taxon>
        <taxon>Ascaridomorpha</taxon>
        <taxon>Ascaridoidea</taxon>
        <taxon>Anisakidae</taxon>
        <taxon>Anisakis</taxon>
        <taxon>Anisakis simplex complex</taxon>
    </lineage>
</organism>
<proteinExistence type="predicted"/>
<evidence type="ECO:0000313" key="3">
    <source>
        <dbReference type="WBParaSite" id="ASIM_0001836301-mRNA-1"/>
    </source>
</evidence>
<keyword evidence="2" id="KW-1185">Reference proteome</keyword>
<protein>
    <submittedName>
        <fullName evidence="1 3">Uncharacterized protein</fullName>
    </submittedName>
</protein>
<name>A0A0M3KBL6_ANISI</name>
<accession>A0A0M3KBL6</accession>
<reference evidence="3" key="1">
    <citation type="submission" date="2017-02" db="UniProtKB">
        <authorList>
            <consortium name="WormBaseParasite"/>
        </authorList>
    </citation>
    <scope>IDENTIFICATION</scope>
</reference>
<reference evidence="1 2" key="2">
    <citation type="submission" date="2018-11" db="EMBL/GenBank/DDBJ databases">
        <authorList>
            <consortium name="Pathogen Informatics"/>
        </authorList>
    </citation>
    <scope>NUCLEOTIDE SEQUENCE [LARGE SCALE GENOMIC DNA]</scope>
</reference>
<evidence type="ECO:0000313" key="2">
    <source>
        <dbReference type="Proteomes" id="UP000267096"/>
    </source>
</evidence>
<gene>
    <name evidence="1" type="ORF">ASIM_LOCUS17764</name>
</gene>
<dbReference type="WBParaSite" id="ASIM_0001836301-mRNA-1">
    <property type="protein sequence ID" value="ASIM_0001836301-mRNA-1"/>
    <property type="gene ID" value="ASIM_0001836301"/>
</dbReference>
<sequence length="99" mass="10981">MERCEVELGRCELRAGLDAGRLGGRYLPGLLVLWNVEEEVVQDNRRVEFRAGVGVGLEVGFRVVGILVGICSESVDSNNDNDSKMRSVRFIAERIITNT</sequence>